<name>A0A109L895_PSEFL</name>
<comment type="caution">
    <text evidence="1">The sequence shown here is derived from an EMBL/GenBank/DDBJ whole genome shotgun (WGS) entry which is preliminary data.</text>
</comment>
<dbReference type="Proteomes" id="UP000063434">
    <property type="component" value="Unassembled WGS sequence"/>
</dbReference>
<protein>
    <submittedName>
        <fullName evidence="1">Uncharacterized protein</fullName>
    </submittedName>
</protein>
<reference evidence="1 2" key="1">
    <citation type="submission" date="2015-05" db="EMBL/GenBank/DDBJ databases">
        <title>A genomic and transcriptomic approach to investigate the blue pigment phenotype in Pseudomonas fluorescens.</title>
        <authorList>
            <person name="Andreani N.A."/>
            <person name="Cardazzo B."/>
        </authorList>
    </citation>
    <scope>NUCLEOTIDE SEQUENCE [LARGE SCALE GENOMIC DNA]</scope>
    <source>
        <strain evidence="1 2">Ps_40</strain>
    </source>
</reference>
<dbReference type="EMBL" id="LCYC01000008">
    <property type="protein sequence ID" value="KWV82840.1"/>
    <property type="molecule type" value="Genomic_DNA"/>
</dbReference>
<gene>
    <name evidence="1" type="ORF">PFL603g_00993</name>
</gene>
<sequence length="99" mass="10669">MNRLLQFDRAAQPETLTLIGRELLPDGAVEIAGQGCLELTAVQQYQAALVREVGGADGIHQRALRRILTQLHPRATVPARQGFQGTQGQALTVEVGLSI</sequence>
<evidence type="ECO:0000313" key="2">
    <source>
        <dbReference type="Proteomes" id="UP000063434"/>
    </source>
</evidence>
<accession>A0A109L895</accession>
<dbReference type="AlphaFoldDB" id="A0A109L895"/>
<organism evidence="1 2">
    <name type="scientific">Pseudomonas fluorescens</name>
    <dbReference type="NCBI Taxonomy" id="294"/>
    <lineage>
        <taxon>Bacteria</taxon>
        <taxon>Pseudomonadati</taxon>
        <taxon>Pseudomonadota</taxon>
        <taxon>Gammaproteobacteria</taxon>
        <taxon>Pseudomonadales</taxon>
        <taxon>Pseudomonadaceae</taxon>
        <taxon>Pseudomonas</taxon>
    </lineage>
</organism>
<evidence type="ECO:0000313" key="1">
    <source>
        <dbReference type="EMBL" id="KWV82840.1"/>
    </source>
</evidence>
<proteinExistence type="predicted"/>